<dbReference type="Gene3D" id="2.40.70.10">
    <property type="entry name" value="Acid Proteases"/>
    <property type="match status" value="1"/>
</dbReference>
<dbReference type="OrthoDB" id="116216at2759"/>
<feature type="region of interest" description="Disordered" evidence="2">
    <location>
        <begin position="1"/>
        <end position="36"/>
    </location>
</feature>
<name>A0A812Y687_9DINO</name>
<evidence type="ECO:0000256" key="1">
    <source>
        <dbReference type="SAM" id="Coils"/>
    </source>
</evidence>
<evidence type="ECO:0000256" key="2">
    <source>
        <dbReference type="SAM" id="MobiDB-lite"/>
    </source>
</evidence>
<comment type="caution">
    <text evidence="3">The sequence shown here is derived from an EMBL/GenBank/DDBJ whole genome shotgun (WGS) entry which is preliminary data.</text>
</comment>
<feature type="region of interest" description="Disordered" evidence="2">
    <location>
        <begin position="548"/>
        <end position="614"/>
    </location>
</feature>
<feature type="compositionally biased region" description="Low complexity" evidence="2">
    <location>
        <begin position="550"/>
        <end position="573"/>
    </location>
</feature>
<feature type="compositionally biased region" description="Basic and acidic residues" evidence="2">
    <location>
        <begin position="591"/>
        <end position="607"/>
    </location>
</feature>
<feature type="coiled-coil region" evidence="1">
    <location>
        <begin position="479"/>
        <end position="537"/>
    </location>
</feature>
<feature type="non-terminal residue" evidence="3">
    <location>
        <position position="1"/>
    </location>
</feature>
<dbReference type="InterPro" id="IPR021109">
    <property type="entry name" value="Peptidase_aspartic_dom_sf"/>
</dbReference>
<dbReference type="EMBL" id="CAJNJA010040282">
    <property type="protein sequence ID" value="CAE7764523.1"/>
    <property type="molecule type" value="Genomic_DNA"/>
</dbReference>
<keyword evidence="4" id="KW-1185">Reference proteome</keyword>
<organism evidence="3 4">
    <name type="scientific">Symbiodinium necroappetens</name>
    <dbReference type="NCBI Taxonomy" id="1628268"/>
    <lineage>
        <taxon>Eukaryota</taxon>
        <taxon>Sar</taxon>
        <taxon>Alveolata</taxon>
        <taxon>Dinophyceae</taxon>
        <taxon>Suessiales</taxon>
        <taxon>Symbiodiniaceae</taxon>
        <taxon>Symbiodinium</taxon>
    </lineage>
</organism>
<reference evidence="3" key="1">
    <citation type="submission" date="2021-02" db="EMBL/GenBank/DDBJ databases">
        <authorList>
            <person name="Dougan E. K."/>
            <person name="Rhodes N."/>
            <person name="Thang M."/>
            <person name="Chan C."/>
        </authorList>
    </citation>
    <scope>NUCLEOTIDE SEQUENCE</scope>
</reference>
<dbReference type="Proteomes" id="UP000601435">
    <property type="component" value="Unassembled WGS sequence"/>
</dbReference>
<feature type="coiled-coil region" evidence="1">
    <location>
        <begin position="181"/>
        <end position="215"/>
    </location>
</feature>
<evidence type="ECO:0000313" key="3">
    <source>
        <dbReference type="EMBL" id="CAE7764523.1"/>
    </source>
</evidence>
<gene>
    <name evidence="3" type="ORF">SNEC2469_LOCUS22284</name>
</gene>
<feature type="compositionally biased region" description="Low complexity" evidence="2">
    <location>
        <begin position="14"/>
        <end position="25"/>
    </location>
</feature>
<accession>A0A812Y687</accession>
<sequence length="995" mass="110866">MGDEPPEQLGDGDGSTAAAPTASDAGARDGATEGSWTRPNWDYGWYSSPWYTGYGQWGWYSGYQGYYSWGEVQEPPKAPEMPELIPPFLQGWFLLQDSGLDVHERNMVQTALQGNFDLQRVAAELRAQWPETELSRRDKTHRHSSYLGEAIEEEDPEEHHEAYQNDELREAGMTEEGVALMTSAEDEVQTALAALQQHRRTLREARAKQNEVRLSRKYYRPAIPGALEGRPDLRPPAPPRQEVSFQSEHADESAPFVCFVNESKASEQALSAGEGDQIEHQAFGLDMSTDAAMRSGMAVIDSGATKTIGSVTAIEALMMKNKKKTGSDGIMSLDPDNKPVFSFGNSSVEKCISTAQVRLKAGGNEGRLKVHSLDSGHGPILLSIETLRSLKAVLDFEADLVVFRGLDDRKAIPLSRSSTGHQLISLADDLLDRAHVTKQDPRTSHPLSFPLPPRAIQMPSISKMNKTELVEAIRARGGAADMTTRRLELQQQLQQMLNEEAGAEVGGTPSARVETDYQRYTNELNRASGRKKEGEANPRLHRLAQWLSRTTTDSTTTPPVPSAPAWKSAKAKAGYQKTEMKSGRGPVAELQSEKRGSRPRRETHPDTEMGSNHSFEKDLNAGAAQTLEEKAWSLVPGLFQDLVNHDRTVLMEELEFSDVQKEGQGQTQLCEMFGVGDTCFCEDLKIPNLPEQKCTKCWRWGLSSEIKGSSEEEVEVHETTGVEKQAQADRPQVEPQVFSANKEEETGFKASKADSEARAKQLIQAGDYTMQALEKLLNTSNLQPPHKNPKRACRPTSEYLTLGMYSYGGFYGLTTATTERPWLTKYLNQFARKQLPKEAQWTSVTISRNNKLPVHKDQHNHPKHLSHLVGVGSYKGGELWVHDPKLTEQSQDTLPQVREDGTQLLGTAQATRHKVLTFCAKEWHATCPWEGERITVTFYVSRGWGCAEASVEQEVLDAGFRMCEPEQANVLQTRRPWSMKFRSASEKEEENQATV</sequence>
<dbReference type="AlphaFoldDB" id="A0A812Y687"/>
<evidence type="ECO:0000313" key="4">
    <source>
        <dbReference type="Proteomes" id="UP000601435"/>
    </source>
</evidence>
<keyword evidence="1" id="KW-0175">Coiled coil</keyword>
<protein>
    <submittedName>
        <fullName evidence="3">Uncharacterized protein</fullName>
    </submittedName>
</protein>
<proteinExistence type="predicted"/>